<feature type="transmembrane region" description="Helical" evidence="3">
    <location>
        <begin position="6"/>
        <end position="24"/>
    </location>
</feature>
<dbReference type="PANTHER" id="PTHR13847:SF280">
    <property type="entry name" value="D-AMINO ACID DEHYDROGENASE"/>
    <property type="match status" value="1"/>
</dbReference>
<dbReference type="InterPro" id="IPR036188">
    <property type="entry name" value="FAD/NAD-bd_sf"/>
</dbReference>
<dbReference type="PANTHER" id="PTHR13847">
    <property type="entry name" value="SARCOSINE DEHYDROGENASE-RELATED"/>
    <property type="match status" value="1"/>
</dbReference>
<gene>
    <name evidence="5" type="ORF">BG36_05535</name>
    <name evidence="6" type="ORF">DES43_10753</name>
</gene>
<dbReference type="Pfam" id="PF01266">
    <property type="entry name" value="DAO"/>
    <property type="match status" value="1"/>
</dbReference>
<dbReference type="EMBL" id="SNZF01000007">
    <property type="protein sequence ID" value="TDR35885.1"/>
    <property type="molecule type" value="Genomic_DNA"/>
</dbReference>
<dbReference type="Gene3D" id="3.50.50.60">
    <property type="entry name" value="FAD/NAD(P)-binding domain"/>
    <property type="match status" value="2"/>
</dbReference>
<protein>
    <submittedName>
        <fullName evidence="6">Glycine/D-amino acid oxidase-like deaminating enzyme</fullName>
    </submittedName>
</protein>
<keyword evidence="3" id="KW-1133">Transmembrane helix</keyword>
<dbReference type="HOGENOM" id="CLU_007884_4_3_5"/>
<evidence type="ECO:0000313" key="8">
    <source>
        <dbReference type="Proteomes" id="UP000294958"/>
    </source>
</evidence>
<keyword evidence="3" id="KW-0812">Transmembrane</keyword>
<dbReference type="STRING" id="69279.BG36_05535"/>
<dbReference type="OrthoDB" id="9787190at2"/>
<dbReference type="AlphaFoldDB" id="A0A011ULT4"/>
<comment type="caution">
    <text evidence="5">The sequence shown here is derived from an EMBL/GenBank/DDBJ whole genome shotgun (WGS) entry which is preliminary data.</text>
</comment>
<dbReference type="GO" id="GO:0008718">
    <property type="term" value="F:D-amino-acid dehydrogenase activity"/>
    <property type="evidence" value="ECO:0007669"/>
    <property type="project" value="TreeGrafter"/>
</dbReference>
<dbReference type="GO" id="GO:0005886">
    <property type="term" value="C:plasma membrane"/>
    <property type="evidence" value="ECO:0007669"/>
    <property type="project" value="TreeGrafter"/>
</dbReference>
<dbReference type="GO" id="GO:0005737">
    <property type="term" value="C:cytoplasm"/>
    <property type="evidence" value="ECO:0007669"/>
    <property type="project" value="TreeGrafter"/>
</dbReference>
<name>A0A011ULT4_9HYPH</name>
<dbReference type="PATRIC" id="fig|69279.3.peg.2492"/>
<dbReference type="eggNOG" id="COG0665">
    <property type="taxonomic scope" value="Bacteria"/>
</dbReference>
<keyword evidence="2" id="KW-0560">Oxidoreductase</keyword>
<dbReference type="EMBL" id="JENY01000015">
    <property type="protein sequence ID" value="EXL06858.1"/>
    <property type="molecule type" value="Genomic_DNA"/>
</dbReference>
<reference evidence="6 8" key="2">
    <citation type="submission" date="2019-03" db="EMBL/GenBank/DDBJ databases">
        <title>Genomic Encyclopedia of Type Strains, Phase IV (KMG-IV): sequencing the most valuable type-strain genomes for metagenomic binning, comparative biology and taxonomic classification.</title>
        <authorList>
            <person name="Goeker M."/>
        </authorList>
    </citation>
    <scope>NUCLEOTIDE SEQUENCE [LARGE SCALE GENOMIC DNA]</scope>
    <source>
        <strain evidence="6 8">DSM 11603</strain>
    </source>
</reference>
<dbReference type="Gene3D" id="3.30.9.10">
    <property type="entry name" value="D-Amino Acid Oxidase, subunit A, domain 2"/>
    <property type="match status" value="1"/>
</dbReference>
<accession>A0A011ULT4</accession>
<evidence type="ECO:0000313" key="6">
    <source>
        <dbReference type="EMBL" id="TDR35885.1"/>
    </source>
</evidence>
<keyword evidence="3" id="KW-0472">Membrane</keyword>
<dbReference type="Proteomes" id="UP000294958">
    <property type="component" value="Unassembled WGS sequence"/>
</dbReference>
<organism evidence="5 7">
    <name type="scientific">Aquamicrobium defluvii</name>
    <dbReference type="NCBI Taxonomy" id="69279"/>
    <lineage>
        <taxon>Bacteria</taxon>
        <taxon>Pseudomonadati</taxon>
        <taxon>Pseudomonadota</taxon>
        <taxon>Alphaproteobacteria</taxon>
        <taxon>Hyphomicrobiales</taxon>
        <taxon>Phyllobacteriaceae</taxon>
        <taxon>Aquamicrobium</taxon>
    </lineage>
</organism>
<dbReference type="GO" id="GO:0055130">
    <property type="term" value="P:D-alanine catabolic process"/>
    <property type="evidence" value="ECO:0007669"/>
    <property type="project" value="TreeGrafter"/>
</dbReference>
<evidence type="ECO:0000256" key="1">
    <source>
        <dbReference type="ARBA" id="ARBA00009410"/>
    </source>
</evidence>
<keyword evidence="8" id="KW-1185">Reference proteome</keyword>
<dbReference type="SUPFAM" id="SSF51905">
    <property type="entry name" value="FAD/NAD(P)-binding domain"/>
    <property type="match status" value="1"/>
</dbReference>
<evidence type="ECO:0000256" key="3">
    <source>
        <dbReference type="SAM" id="Phobius"/>
    </source>
</evidence>
<dbReference type="Proteomes" id="UP000019849">
    <property type="component" value="Unassembled WGS sequence"/>
</dbReference>
<evidence type="ECO:0000256" key="2">
    <source>
        <dbReference type="ARBA" id="ARBA00023002"/>
    </source>
</evidence>
<evidence type="ECO:0000259" key="4">
    <source>
        <dbReference type="Pfam" id="PF01266"/>
    </source>
</evidence>
<comment type="similarity">
    <text evidence="1">Belongs to the DadA oxidoreductase family.</text>
</comment>
<proteinExistence type="inferred from homology"/>
<evidence type="ECO:0000313" key="7">
    <source>
        <dbReference type="Proteomes" id="UP000019849"/>
    </source>
</evidence>
<evidence type="ECO:0000313" key="5">
    <source>
        <dbReference type="EMBL" id="EXL06858.1"/>
    </source>
</evidence>
<sequence>MVMSSYDVAIIGAGIVGCSAAWVLNRRGLRVAVLEKGRVGGEQSSRNAGFIRQQGRDLREIPMARRALALWRQISAEVATDIGFRDDGVLAPTSDAVQLEKMRRWAVLAAQAGLHSRVISREEVSAFVPRLIGDYEGGLFTADDAWAEPDLATEALADLVRARGVVVHERCVAKRIVTQGAHVSGIETEAGFIGAGRVIVTAGVWAADLLAPFRVSLPLNDLRVSLACTEPFDHGLTHPIWLPDVLARPRKDGGLTIGPGTDGPFDFDISPRGIRLAPRFVPALLKRPSGVRINLGRHFIDDPRRRSAYRGDDASRYDAIRVPEPEPTAAIIDRCVAALRRRFGYGAELRIARRWAGRIDVTPDALPVVDHLPQHPGIVLISGLSGHGFGAGPALGEMAAELAETGACSLPRADFSLDRFEKKYFLTAESVL</sequence>
<reference evidence="5 7" key="1">
    <citation type="submission" date="2014-02" db="EMBL/GenBank/DDBJ databases">
        <title>Aquamicrobium defluvii Genome sequencing.</title>
        <authorList>
            <person name="Wang X."/>
        </authorList>
    </citation>
    <scope>NUCLEOTIDE SEQUENCE [LARGE SCALE GENOMIC DNA]</scope>
    <source>
        <strain evidence="5 7">W13Z1</strain>
    </source>
</reference>
<dbReference type="InterPro" id="IPR006076">
    <property type="entry name" value="FAD-dep_OxRdtase"/>
</dbReference>
<feature type="domain" description="FAD dependent oxidoreductase" evidence="4">
    <location>
        <begin position="7"/>
        <end position="402"/>
    </location>
</feature>